<dbReference type="PANTHER" id="PTHR33705">
    <property type="entry name" value="PHOSPHOCARRIER PROTEIN HPR"/>
    <property type="match status" value="1"/>
</dbReference>
<evidence type="ECO:0000313" key="5">
    <source>
        <dbReference type="EMBL" id="SHO50003.1"/>
    </source>
</evidence>
<dbReference type="PANTHER" id="PTHR33705:SF2">
    <property type="entry name" value="PHOSPHOCARRIER PROTEIN NPR"/>
    <property type="match status" value="1"/>
</dbReference>
<dbReference type="PROSITE" id="PS51350">
    <property type="entry name" value="PTS_HPR_DOM"/>
    <property type="match status" value="1"/>
</dbReference>
<evidence type="ECO:0000256" key="2">
    <source>
        <dbReference type="ARBA" id="ARBA00022490"/>
    </source>
</evidence>
<organism evidence="5 6">
    <name type="scientific">Anaerocolumna xylanovorans DSM 12503</name>
    <dbReference type="NCBI Taxonomy" id="1121345"/>
    <lineage>
        <taxon>Bacteria</taxon>
        <taxon>Bacillati</taxon>
        <taxon>Bacillota</taxon>
        <taxon>Clostridia</taxon>
        <taxon>Lachnospirales</taxon>
        <taxon>Lachnospiraceae</taxon>
        <taxon>Anaerocolumna</taxon>
    </lineage>
</organism>
<feature type="domain" description="HPr" evidence="4">
    <location>
        <begin position="1"/>
        <end position="85"/>
    </location>
</feature>
<proteinExistence type="predicted"/>
<evidence type="ECO:0000256" key="3">
    <source>
        <dbReference type="ARBA" id="ARBA00022683"/>
    </source>
</evidence>
<dbReference type="Pfam" id="PF00381">
    <property type="entry name" value="PTS-HPr"/>
    <property type="match status" value="1"/>
</dbReference>
<dbReference type="GO" id="GO:0009401">
    <property type="term" value="P:phosphoenolpyruvate-dependent sugar phosphotransferase system"/>
    <property type="evidence" value="ECO:0007669"/>
    <property type="project" value="UniProtKB-KW"/>
</dbReference>
<keyword evidence="6" id="KW-1185">Reference proteome</keyword>
<comment type="subcellular location">
    <subcellularLocation>
        <location evidence="1">Cytoplasm</location>
    </subcellularLocation>
</comment>
<dbReference type="PRINTS" id="PR00107">
    <property type="entry name" value="PHOSPHOCPHPR"/>
</dbReference>
<evidence type="ECO:0000256" key="1">
    <source>
        <dbReference type="ARBA" id="ARBA00004496"/>
    </source>
</evidence>
<dbReference type="NCBIfam" id="TIGR01003">
    <property type="entry name" value="PTS_HPr_family"/>
    <property type="match status" value="1"/>
</dbReference>
<evidence type="ECO:0000313" key="6">
    <source>
        <dbReference type="Proteomes" id="UP000184612"/>
    </source>
</evidence>
<dbReference type="Gene3D" id="3.30.1340.10">
    <property type="entry name" value="HPr-like"/>
    <property type="match status" value="1"/>
</dbReference>
<evidence type="ECO:0000259" key="4">
    <source>
        <dbReference type="PROSITE" id="PS51350"/>
    </source>
</evidence>
<protein>
    <submittedName>
        <fullName evidence="5">Phosphocarrier protein</fullName>
    </submittedName>
</protein>
<keyword evidence="2" id="KW-0963">Cytoplasm</keyword>
<dbReference type="Proteomes" id="UP000184612">
    <property type="component" value="Unassembled WGS sequence"/>
</dbReference>
<dbReference type="OrthoDB" id="9809047at2"/>
<sequence>MKEFQYTVTDPLGMHARPAGLLVKEASSCESSVKIIKGKKSVDAKRIFGVMGLAVKYGERITVTVEGAQEDNEAARLEEFMRDNL</sequence>
<gene>
    <name evidence="5" type="ORF">SAMN02745217_02530</name>
</gene>
<keyword evidence="3" id="KW-0598">Phosphotransferase system</keyword>
<dbReference type="InterPro" id="IPR050399">
    <property type="entry name" value="HPr"/>
</dbReference>
<dbReference type="RefSeq" id="WP_073589224.1">
    <property type="nucleotide sequence ID" value="NZ_FRFD01000007.1"/>
</dbReference>
<accession>A0A1M7YBK5</accession>
<reference evidence="5 6" key="1">
    <citation type="submission" date="2016-12" db="EMBL/GenBank/DDBJ databases">
        <authorList>
            <person name="Song W.-J."/>
            <person name="Kurnit D.M."/>
        </authorList>
    </citation>
    <scope>NUCLEOTIDE SEQUENCE [LARGE SCALE GENOMIC DNA]</scope>
    <source>
        <strain evidence="5 6">DSM 12503</strain>
    </source>
</reference>
<dbReference type="InterPro" id="IPR000032">
    <property type="entry name" value="HPr-like"/>
</dbReference>
<dbReference type="STRING" id="1121345.SAMN02745217_02530"/>
<dbReference type="GO" id="GO:0005737">
    <property type="term" value="C:cytoplasm"/>
    <property type="evidence" value="ECO:0007669"/>
    <property type="project" value="UniProtKB-SubCell"/>
</dbReference>
<name>A0A1M7YBK5_9FIRM</name>
<dbReference type="SUPFAM" id="SSF55594">
    <property type="entry name" value="HPr-like"/>
    <property type="match status" value="1"/>
</dbReference>
<dbReference type="InterPro" id="IPR035895">
    <property type="entry name" value="HPr-like_sf"/>
</dbReference>
<dbReference type="AlphaFoldDB" id="A0A1M7YBK5"/>
<dbReference type="EMBL" id="FRFD01000007">
    <property type="protein sequence ID" value="SHO50003.1"/>
    <property type="molecule type" value="Genomic_DNA"/>
</dbReference>
<dbReference type="CDD" id="cd00367">
    <property type="entry name" value="PTS-HPr_like"/>
    <property type="match status" value="1"/>
</dbReference>